<dbReference type="EMBL" id="JPUA01000028">
    <property type="protein sequence ID" value="OWV29732.1"/>
    <property type="molecule type" value="Genomic_DNA"/>
</dbReference>
<accession>A0A246RZX9</accession>
<dbReference type="InterPro" id="IPR010753">
    <property type="entry name" value="DUF1330"/>
</dbReference>
<name>A0A246RZX9_9GAMM</name>
<dbReference type="RefSeq" id="WP_088700181.1">
    <property type="nucleotide sequence ID" value="NZ_JPUA01000028.1"/>
</dbReference>
<dbReference type="OrthoDB" id="9806380at2"/>
<dbReference type="Gene3D" id="3.30.70.100">
    <property type="match status" value="1"/>
</dbReference>
<evidence type="ECO:0000259" key="1">
    <source>
        <dbReference type="Pfam" id="PF07045"/>
    </source>
</evidence>
<reference evidence="2 3" key="1">
    <citation type="submission" date="2014-08" db="EMBL/GenBank/DDBJ databases">
        <title>Draft genome sequence of a novel L-asparaginase producing marine bacterium, Halomonas campaniensis.</title>
        <authorList>
            <person name="Sundarakrishnan B."/>
            <person name="Moushumi Priya A."/>
            <person name="Raman G."/>
            <person name="Sakthivel N."/>
            <person name="Park S."/>
            <person name="Jayachandran S."/>
        </authorList>
    </citation>
    <scope>NUCLEOTIDE SEQUENCE [LARGE SCALE GENOMIC DNA]</scope>
    <source>
        <strain evidence="2 3">SK03</strain>
    </source>
</reference>
<dbReference type="InterPro" id="IPR011008">
    <property type="entry name" value="Dimeric_a/b-barrel"/>
</dbReference>
<dbReference type="SUPFAM" id="SSF54909">
    <property type="entry name" value="Dimeric alpha+beta barrel"/>
    <property type="match status" value="1"/>
</dbReference>
<protein>
    <recommendedName>
        <fullName evidence="1">DUF1330 domain-containing protein</fullName>
    </recommendedName>
</protein>
<comment type="caution">
    <text evidence="2">The sequence shown here is derived from an EMBL/GenBank/DDBJ whole genome shotgun (WGS) entry which is preliminary data.</text>
</comment>
<organism evidence="2 3">
    <name type="scientific">Halomonas campaniensis</name>
    <dbReference type="NCBI Taxonomy" id="213554"/>
    <lineage>
        <taxon>Bacteria</taxon>
        <taxon>Pseudomonadati</taxon>
        <taxon>Pseudomonadota</taxon>
        <taxon>Gammaproteobacteria</taxon>
        <taxon>Oceanospirillales</taxon>
        <taxon>Halomonadaceae</taxon>
        <taxon>Halomonas</taxon>
    </lineage>
</organism>
<dbReference type="Proteomes" id="UP000197334">
    <property type="component" value="Unassembled WGS sequence"/>
</dbReference>
<evidence type="ECO:0000313" key="2">
    <source>
        <dbReference type="EMBL" id="OWV29732.1"/>
    </source>
</evidence>
<keyword evidence="3" id="KW-1185">Reference proteome</keyword>
<sequence>MSGYWIIFASEVIDQEAQKEYGRLWGPISEKYDAKIKVLDQGALVETQGSSRVLVVEFPSYSQAKACYEDPAYVEAKSYALRAAKREVLITEGEFAW</sequence>
<gene>
    <name evidence="2" type="ORF">JI62_10790</name>
</gene>
<evidence type="ECO:0000313" key="3">
    <source>
        <dbReference type="Proteomes" id="UP000197334"/>
    </source>
</evidence>
<dbReference type="Pfam" id="PF07045">
    <property type="entry name" value="DUF1330"/>
    <property type="match status" value="1"/>
</dbReference>
<dbReference type="AlphaFoldDB" id="A0A246RZX9"/>
<proteinExistence type="predicted"/>
<feature type="domain" description="DUF1330" evidence="1">
    <location>
        <begin position="2"/>
        <end position="93"/>
    </location>
</feature>